<dbReference type="InterPro" id="IPR050316">
    <property type="entry name" value="Tyrosinase/Hemocyanin"/>
</dbReference>
<dbReference type="Pfam" id="PF00264">
    <property type="entry name" value="Tyrosinase"/>
    <property type="match status" value="1"/>
</dbReference>
<dbReference type="GeneID" id="63836381"/>
<keyword evidence="5" id="KW-1185">Reference proteome</keyword>
<dbReference type="Gene3D" id="1.10.1280.10">
    <property type="entry name" value="Di-copper center containing domain from catechol oxidase"/>
    <property type="match status" value="1"/>
</dbReference>
<dbReference type="SUPFAM" id="SSF48056">
    <property type="entry name" value="Di-copper centre-containing domain"/>
    <property type="match status" value="1"/>
</dbReference>
<dbReference type="PROSITE" id="PS00497">
    <property type="entry name" value="TYROSINASE_1"/>
    <property type="match status" value="1"/>
</dbReference>
<gene>
    <name evidence="4" type="ORF">M406DRAFT_296476</name>
</gene>
<evidence type="ECO:0000256" key="1">
    <source>
        <dbReference type="ARBA" id="ARBA00022723"/>
    </source>
</evidence>
<dbReference type="PRINTS" id="PR00092">
    <property type="entry name" value="TYROSINASE"/>
</dbReference>
<evidence type="ECO:0000259" key="2">
    <source>
        <dbReference type="PROSITE" id="PS00497"/>
    </source>
</evidence>
<dbReference type="GO" id="GO:0046872">
    <property type="term" value="F:metal ion binding"/>
    <property type="evidence" value="ECO:0007669"/>
    <property type="project" value="UniProtKB-KW"/>
</dbReference>
<keyword evidence="1" id="KW-0479">Metal-binding</keyword>
<dbReference type="GO" id="GO:0016491">
    <property type="term" value="F:oxidoreductase activity"/>
    <property type="evidence" value="ECO:0007669"/>
    <property type="project" value="InterPro"/>
</dbReference>
<evidence type="ECO:0000259" key="3">
    <source>
        <dbReference type="PROSITE" id="PS00498"/>
    </source>
</evidence>
<organism evidence="4 5">
    <name type="scientific">Cryphonectria parasitica (strain ATCC 38755 / EP155)</name>
    <dbReference type="NCBI Taxonomy" id="660469"/>
    <lineage>
        <taxon>Eukaryota</taxon>
        <taxon>Fungi</taxon>
        <taxon>Dikarya</taxon>
        <taxon>Ascomycota</taxon>
        <taxon>Pezizomycotina</taxon>
        <taxon>Sordariomycetes</taxon>
        <taxon>Sordariomycetidae</taxon>
        <taxon>Diaporthales</taxon>
        <taxon>Cryphonectriaceae</taxon>
        <taxon>Cryphonectria-Endothia species complex</taxon>
        <taxon>Cryphonectria</taxon>
    </lineage>
</organism>
<dbReference type="PANTHER" id="PTHR11474">
    <property type="entry name" value="TYROSINASE FAMILY MEMBER"/>
    <property type="match status" value="1"/>
</dbReference>
<protein>
    <submittedName>
        <fullName evidence="4">Di-copper centre-containing protein</fullName>
    </submittedName>
</protein>
<dbReference type="InterPro" id="IPR002227">
    <property type="entry name" value="Tyrosinase_Cu-bd"/>
</dbReference>
<name>A0A9P4XU17_CRYP1</name>
<dbReference type="PANTHER" id="PTHR11474:SF116">
    <property type="entry name" value="TYROSINASE"/>
    <property type="match status" value="1"/>
</dbReference>
<feature type="domain" description="Tyrosinase copper-binding" evidence="2">
    <location>
        <begin position="126"/>
        <end position="143"/>
    </location>
</feature>
<proteinExistence type="predicted"/>
<dbReference type="RefSeq" id="XP_040771942.1">
    <property type="nucleotide sequence ID" value="XM_040919252.1"/>
</dbReference>
<dbReference type="OrthoDB" id="6132182at2759"/>
<dbReference type="PROSITE" id="PS00498">
    <property type="entry name" value="TYROSINASE_2"/>
    <property type="match status" value="1"/>
</dbReference>
<sequence>MIIRSVDVSDIPLDDFGAFNTLTLQQVVDDPTLLDTASTINGTSSNDLGNIKTASLAVEESPQASSCTSPQTRIEWRDYSSSDRQAFVDGISCLTQLPSAGSAYAPSTSRYEDLVRTHQKLTTQVHGNGIFLLWHRYFVHLFEQALRSECGFDRAMPWWDETLDSGAFHLSTLFTSQYFGNLSGPTNGAGTCVTDGVFAHLTCHIGPGTNNVQHCLSRALNETDTAQSSTAYVDYCAGFDYFGTFSSCAEMGPHAWTHNGIGSVMSDVYSSPSDPIFFMHHLFVDHELAAWQEADSSRKSTVADACTQGYAPCQTAVTLDTVLNMNGLGANVTVGNVLDTQGGPLCYTYDYY</sequence>
<comment type="caution">
    <text evidence="4">The sequence shown here is derived from an EMBL/GenBank/DDBJ whole genome shotgun (WGS) entry which is preliminary data.</text>
</comment>
<reference evidence="4" key="1">
    <citation type="journal article" date="2020" name="Phytopathology">
        <title>Genome sequence of the chestnut blight fungus Cryphonectria parasitica EP155: A fundamental resource for an archetypical invasive plant pathogen.</title>
        <authorList>
            <person name="Crouch J.A."/>
            <person name="Dawe A."/>
            <person name="Aerts A."/>
            <person name="Barry K."/>
            <person name="Churchill A.C.L."/>
            <person name="Grimwood J."/>
            <person name="Hillman B."/>
            <person name="Milgroom M.G."/>
            <person name="Pangilinan J."/>
            <person name="Smith M."/>
            <person name="Salamov A."/>
            <person name="Schmutz J."/>
            <person name="Yadav J."/>
            <person name="Grigoriev I.V."/>
            <person name="Nuss D."/>
        </authorList>
    </citation>
    <scope>NUCLEOTIDE SEQUENCE</scope>
    <source>
        <strain evidence="4">EP155</strain>
    </source>
</reference>
<evidence type="ECO:0000313" key="5">
    <source>
        <dbReference type="Proteomes" id="UP000803844"/>
    </source>
</evidence>
<dbReference type="Proteomes" id="UP000803844">
    <property type="component" value="Unassembled WGS sequence"/>
</dbReference>
<accession>A0A9P4XU17</accession>
<evidence type="ECO:0000313" key="4">
    <source>
        <dbReference type="EMBL" id="KAF3760963.1"/>
    </source>
</evidence>
<dbReference type="AlphaFoldDB" id="A0A9P4XU17"/>
<feature type="domain" description="Tyrosinase copper-binding" evidence="3">
    <location>
        <begin position="274"/>
        <end position="285"/>
    </location>
</feature>
<dbReference type="InterPro" id="IPR008922">
    <property type="entry name" value="Di-copper_centre_dom_sf"/>
</dbReference>
<dbReference type="EMBL" id="MU032352">
    <property type="protein sequence ID" value="KAF3760963.1"/>
    <property type="molecule type" value="Genomic_DNA"/>
</dbReference>